<protein>
    <submittedName>
        <fullName evidence="1">Uncharacterized protein</fullName>
    </submittedName>
</protein>
<comment type="caution">
    <text evidence="1">The sequence shown here is derived from an EMBL/GenBank/DDBJ whole genome shotgun (WGS) entry which is preliminary data.</text>
</comment>
<evidence type="ECO:0000313" key="1">
    <source>
        <dbReference type="EMBL" id="CCH71288.1"/>
    </source>
</evidence>
<dbReference type="AlphaFoldDB" id="N0E2V1"/>
<proteinExistence type="predicted"/>
<accession>N0E2V1</accession>
<dbReference type="EMBL" id="CAIZ01000161">
    <property type="protein sequence ID" value="CCH71288.1"/>
    <property type="molecule type" value="Genomic_DNA"/>
</dbReference>
<dbReference type="STRING" id="1193181.BN10_880013"/>
<evidence type="ECO:0000313" key="2">
    <source>
        <dbReference type="Proteomes" id="UP000013167"/>
    </source>
</evidence>
<sequence>MRSPEFQWLNSVTSDLRWSRYNCCTRTRDILPRRQATLERPRAPSRYLPEIQDAQSEDVRLTRAAAWEAYYRLRLVAPSPGVEEQAREVINAIKGLRASDSLEALDDAGESVRHRIDALIDDARTDLHGHVGRGARGRSSVSDAG</sequence>
<gene>
    <name evidence="1" type="ORF">BN10_880013</name>
</gene>
<dbReference type="Proteomes" id="UP000013167">
    <property type="component" value="Unassembled WGS sequence"/>
</dbReference>
<reference evidence="1 2" key="1">
    <citation type="journal article" date="2013" name="ISME J.">
        <title>A metabolic model for members of the genus Tetrasphaera involved in enhanced biological phosphorus removal.</title>
        <authorList>
            <person name="Kristiansen R."/>
            <person name="Nguyen H.T.T."/>
            <person name="Saunders A.M."/>
            <person name="Nielsen J.L."/>
            <person name="Wimmer R."/>
            <person name="Le V.Q."/>
            <person name="McIlroy S.J."/>
            <person name="Petrovski S."/>
            <person name="Seviour R.J."/>
            <person name="Calteau A."/>
            <person name="Nielsen K.L."/>
            <person name="Nielsen P.H."/>
        </authorList>
    </citation>
    <scope>NUCLEOTIDE SEQUENCE [LARGE SCALE GENOMIC DNA]</scope>
    <source>
        <strain evidence="1 2">Lp2</strain>
    </source>
</reference>
<keyword evidence="2" id="KW-1185">Reference proteome</keyword>
<organism evidence="1 2">
    <name type="scientific">Phycicoccus elongatus Lp2</name>
    <dbReference type="NCBI Taxonomy" id="1193181"/>
    <lineage>
        <taxon>Bacteria</taxon>
        <taxon>Bacillati</taxon>
        <taxon>Actinomycetota</taxon>
        <taxon>Actinomycetes</taxon>
        <taxon>Micrococcales</taxon>
        <taxon>Intrasporangiaceae</taxon>
        <taxon>Phycicoccus</taxon>
    </lineage>
</organism>
<name>N0E2V1_9MICO</name>
<dbReference type="HOGENOM" id="CLU_1785963_0_0_11"/>